<feature type="domain" description="DUF11" evidence="3">
    <location>
        <begin position="650"/>
        <end position="755"/>
    </location>
</feature>
<dbReference type="EMBL" id="PZPL01000001">
    <property type="protein sequence ID" value="PTL71694.1"/>
    <property type="molecule type" value="Genomic_DNA"/>
</dbReference>
<sequence>MSRTERSGPADRRRGGLRAAVTAATGCALVGGLLGGGALALPAAAAGDPPRTTLDNTLLHGGATNGGVTTVSAWLRAGEVLQVDLHPLKGGSGSGEGESGGGTAAVTAPDGTVLDAQVFPRGAPPSTAAGGSFVADATGVFRVSVTDDDVTAPVNLVWSIGVSSAEGEAIAGRVWSTSYGIQSGARESYPRAEDRRSTFTLHAVTETGARYDMTLRDYDGVASTLQATNKGNVRVGSSDPSYLSVPMPQSTEAGGIGEQYLQPSGRTGVDGLQTYKLFLDPPSADLPASIAPAYAAPTIADLAYRRSGSGSNAGSLTGVLGTQPGTVGVDIDADGDGRWDGERDVHLTEIVAAPGPFAVAWDGLDGRGDAVDTTDPDVRFRAAIGRTNEFHFTRVDAETSVGGVSIVRSTGGGGDPAAIHWDDSLLEESNSERYSVTSRVSSGAEGVDSSAGVHRWRSDDTDQDRTPNANDSVHGSYGDLRAIDDWAYGADGTSAEAGLGALAPHVTIGKTSSVASDAPLTPGARVPYRVTLTSDGTGDAVDASAVDFLDEGVLDDADLDEASIRTSHGSAAVDPATGRITWAAGTLPVGTVAELLFDVVLHVGGDGDRSLVNTACLASAPFQPSESTVGTDANPCATVPHTVGEARLWLRKTASQPSAEHGGAAGFDVVVGNSGTVDASGVTVTDVPALEHLLDATIEDGAGGVQPATEPVTGLSIPAGGQVALHVSGRVADGYDALTVRNRATITEQPTGFEPPLVENACADEPTASCAEIPVPPLEGRLEIVKTALTGTVAHGGRAGFEIAVRNTGDRPAGGFTVVDLPTLAHLSDVTISQDGGPESGDLSVEGLNLAPGATTVFRVTGTVADGVDAWTIPNRASIDDLPEGFAPTVVGNPCADDTAASCAEVVVPPIGVVPTVIATTATLASTGVAGGAGVLGAGTLLLAGGGLLLVRRLRPRSGRA</sequence>
<dbReference type="Proteomes" id="UP000241085">
    <property type="component" value="Unassembled WGS sequence"/>
</dbReference>
<dbReference type="PROSITE" id="PS51318">
    <property type="entry name" value="TAT"/>
    <property type="match status" value="1"/>
</dbReference>
<protein>
    <recommendedName>
        <fullName evidence="7">DUF11 domain-containing protein</fullName>
    </recommendedName>
</protein>
<evidence type="ECO:0000256" key="1">
    <source>
        <dbReference type="SAM" id="MobiDB-lite"/>
    </source>
</evidence>
<feature type="compositionally biased region" description="Basic and acidic residues" evidence="1">
    <location>
        <begin position="456"/>
        <end position="465"/>
    </location>
</feature>
<evidence type="ECO:0000259" key="4">
    <source>
        <dbReference type="Pfam" id="PF25549"/>
    </source>
</evidence>
<dbReference type="Pfam" id="PF25549">
    <property type="entry name" value="DUF7927"/>
    <property type="match status" value="1"/>
</dbReference>
<evidence type="ECO:0000313" key="6">
    <source>
        <dbReference type="Proteomes" id="UP000241085"/>
    </source>
</evidence>
<feature type="domain" description="DUF7927" evidence="4">
    <location>
        <begin position="506"/>
        <end position="637"/>
    </location>
</feature>
<evidence type="ECO:0000313" key="5">
    <source>
        <dbReference type="EMBL" id="PTL71694.1"/>
    </source>
</evidence>
<feature type="region of interest" description="Disordered" evidence="1">
    <location>
        <begin position="436"/>
        <end position="476"/>
    </location>
</feature>
<feature type="domain" description="DUF11" evidence="3">
    <location>
        <begin position="782"/>
        <end position="880"/>
    </location>
</feature>
<dbReference type="PANTHER" id="PTHR34819:SF3">
    <property type="entry name" value="CELL SURFACE PROTEIN"/>
    <property type="match status" value="1"/>
</dbReference>
<evidence type="ECO:0000256" key="2">
    <source>
        <dbReference type="SAM" id="Phobius"/>
    </source>
</evidence>
<dbReference type="RefSeq" id="WP_107573532.1">
    <property type="nucleotide sequence ID" value="NZ_PZPL01000001.1"/>
</dbReference>
<dbReference type="Pfam" id="PF01345">
    <property type="entry name" value="DUF11"/>
    <property type="match status" value="2"/>
</dbReference>
<keyword evidence="2" id="KW-0812">Transmembrane</keyword>
<dbReference type="InterPro" id="IPR051172">
    <property type="entry name" value="Chlamydia_OmcB"/>
</dbReference>
<evidence type="ECO:0000259" key="3">
    <source>
        <dbReference type="Pfam" id="PF01345"/>
    </source>
</evidence>
<comment type="caution">
    <text evidence="5">The sequence shown here is derived from an EMBL/GenBank/DDBJ whole genome shotgun (WGS) entry which is preliminary data.</text>
</comment>
<dbReference type="InterPro" id="IPR001434">
    <property type="entry name" value="OmcB-like_DUF11"/>
</dbReference>
<accession>A0A2T4UQ91</accession>
<keyword evidence="2" id="KW-0472">Membrane</keyword>
<proteinExistence type="predicted"/>
<organism evidence="5 6">
    <name type="scientific">Rathayibacter caricis DSM 15933</name>
    <dbReference type="NCBI Taxonomy" id="1328867"/>
    <lineage>
        <taxon>Bacteria</taxon>
        <taxon>Bacillati</taxon>
        <taxon>Actinomycetota</taxon>
        <taxon>Actinomycetes</taxon>
        <taxon>Micrococcales</taxon>
        <taxon>Microbacteriaceae</taxon>
        <taxon>Rathayibacter</taxon>
    </lineage>
</organism>
<name>A0A2T4UQ91_9MICO</name>
<dbReference type="PANTHER" id="PTHR34819">
    <property type="entry name" value="LARGE CYSTEINE-RICH PERIPLASMIC PROTEIN OMCB"/>
    <property type="match status" value="1"/>
</dbReference>
<dbReference type="AlphaFoldDB" id="A0A2T4UQ91"/>
<reference evidence="5 6" key="1">
    <citation type="submission" date="2018-03" db="EMBL/GenBank/DDBJ databases">
        <title>Bacteriophage NCPPB3778 and a type I-E CRISPR drive the evolution of the US Biological Select Agent, Rathayibacter toxicus.</title>
        <authorList>
            <person name="Davis E.W.II."/>
            <person name="Tabima J.F."/>
            <person name="Weisberg A.J."/>
            <person name="Dantas Lopes L."/>
            <person name="Wiseman M.S."/>
            <person name="Wiseman M.S."/>
            <person name="Pupko T."/>
            <person name="Belcher M.S."/>
            <person name="Sechler A.J."/>
            <person name="Tancos M.A."/>
            <person name="Schroeder B.K."/>
            <person name="Murray T.D."/>
            <person name="Luster D.G."/>
            <person name="Schneider W.L."/>
            <person name="Rogers E."/>
            <person name="Andreote F.D."/>
            <person name="Grunwald N.J."/>
            <person name="Putnam M.L."/>
            <person name="Chang J.H."/>
        </authorList>
    </citation>
    <scope>NUCLEOTIDE SEQUENCE [LARGE SCALE GENOMIC DNA]</scope>
    <source>
        <strain evidence="5 6">DSM 15933</strain>
    </source>
</reference>
<keyword evidence="2" id="KW-1133">Transmembrane helix</keyword>
<feature type="transmembrane region" description="Helical" evidence="2">
    <location>
        <begin position="929"/>
        <end position="951"/>
    </location>
</feature>
<keyword evidence="6" id="KW-1185">Reference proteome</keyword>
<gene>
    <name evidence="5" type="ORF">C1I63_01735</name>
</gene>
<dbReference type="InterPro" id="IPR006311">
    <property type="entry name" value="TAT_signal"/>
</dbReference>
<dbReference type="InterPro" id="IPR057687">
    <property type="entry name" value="DUF7927"/>
</dbReference>
<evidence type="ECO:0008006" key="7">
    <source>
        <dbReference type="Google" id="ProtNLM"/>
    </source>
</evidence>